<evidence type="ECO:0000313" key="4">
    <source>
        <dbReference type="Proteomes" id="UP001165065"/>
    </source>
</evidence>
<feature type="compositionally biased region" description="Basic residues" evidence="2">
    <location>
        <begin position="604"/>
        <end position="623"/>
    </location>
</feature>
<feature type="compositionally biased region" description="Gly residues" evidence="2">
    <location>
        <begin position="545"/>
        <end position="556"/>
    </location>
</feature>
<dbReference type="EMBL" id="BRYA01000557">
    <property type="protein sequence ID" value="GMI22937.1"/>
    <property type="molecule type" value="Genomic_DNA"/>
</dbReference>
<name>A0A9W7FVV3_9STRA</name>
<dbReference type="Gene3D" id="1.10.287.1490">
    <property type="match status" value="1"/>
</dbReference>
<organism evidence="3 4">
    <name type="scientific">Triparma columacea</name>
    <dbReference type="NCBI Taxonomy" id="722753"/>
    <lineage>
        <taxon>Eukaryota</taxon>
        <taxon>Sar</taxon>
        <taxon>Stramenopiles</taxon>
        <taxon>Ochrophyta</taxon>
        <taxon>Bolidophyceae</taxon>
        <taxon>Parmales</taxon>
        <taxon>Triparmaceae</taxon>
        <taxon>Triparma</taxon>
    </lineage>
</organism>
<feature type="coiled-coil region" evidence="1">
    <location>
        <begin position="374"/>
        <end position="517"/>
    </location>
</feature>
<accession>A0A9W7FVV3</accession>
<feature type="compositionally biased region" description="Basic and acidic residues" evidence="2">
    <location>
        <begin position="560"/>
        <end position="578"/>
    </location>
</feature>
<proteinExistence type="predicted"/>
<evidence type="ECO:0000256" key="1">
    <source>
        <dbReference type="SAM" id="Coils"/>
    </source>
</evidence>
<feature type="region of interest" description="Disordered" evidence="2">
    <location>
        <begin position="543"/>
        <end position="631"/>
    </location>
</feature>
<feature type="coiled-coil region" evidence="1">
    <location>
        <begin position="119"/>
        <end position="331"/>
    </location>
</feature>
<protein>
    <submittedName>
        <fullName evidence="3">Uncharacterized protein</fullName>
    </submittedName>
</protein>
<reference evidence="4" key="1">
    <citation type="journal article" date="2023" name="Commun. Biol.">
        <title>Genome analysis of Parmales, the sister group of diatoms, reveals the evolutionary specialization of diatoms from phago-mixotrophs to photoautotrophs.</title>
        <authorList>
            <person name="Ban H."/>
            <person name="Sato S."/>
            <person name="Yoshikawa S."/>
            <person name="Yamada K."/>
            <person name="Nakamura Y."/>
            <person name="Ichinomiya M."/>
            <person name="Sato N."/>
            <person name="Blanc-Mathieu R."/>
            <person name="Endo H."/>
            <person name="Kuwata A."/>
            <person name="Ogata H."/>
        </authorList>
    </citation>
    <scope>NUCLEOTIDE SEQUENCE [LARGE SCALE GENOMIC DNA]</scope>
</reference>
<evidence type="ECO:0000313" key="3">
    <source>
        <dbReference type="EMBL" id="GMI22937.1"/>
    </source>
</evidence>
<dbReference type="AlphaFoldDB" id="A0A9W7FVV3"/>
<comment type="caution">
    <text evidence="3">The sequence shown here is derived from an EMBL/GenBank/DDBJ whole genome shotgun (WGS) entry which is preliminary data.</text>
</comment>
<keyword evidence="1" id="KW-0175">Coiled coil</keyword>
<evidence type="ECO:0000256" key="2">
    <source>
        <dbReference type="SAM" id="MobiDB-lite"/>
    </source>
</evidence>
<dbReference type="Proteomes" id="UP001165065">
    <property type="component" value="Unassembled WGS sequence"/>
</dbReference>
<dbReference type="OrthoDB" id="10256467at2759"/>
<gene>
    <name evidence="3" type="ORF">TrCOL_g13103</name>
</gene>
<sequence length="631" mass="70701">MDERVRELTKELMVKSCLIDQLSSSLEKLQNEKMFSEDKVQEAPTVAYKLHKQIHLTNLLTHSLITTRRVLNQQTQAHDQMKSTVTNCFLGLEADMKELLGGVSRYQGQAEGWKSKIERESIAGERDRLELERERLSRERVEGDLEQCKAELEGGRESLKDKDAMIADLESKLNALQVTIDRFEDMQEEAGNDCEKLTKALDEERALKKKAEEKNRGILGDLELTRMNLEQLEEKLEVAREEARSSMAESAELQGLLNGLEAKADGRIGDLTKEVNSKSTELERVREELSAELKDARNSARTAAQKREEAMQLLEDRLDAANLKISDLNALLQGEREGRGDGEKAAGMLQEELERVTEELGKREMKLGIVEGIMAELRQGNDRLEEELSGMKSSLVKVSENLDESRNKERDIRAEARGLKAENDGLRQSAVELEEQRRMTKGEVDGLREELRRGEDLRKGMEKEVGRLGAIAEHLEKKVRELQEEASKRDESSGDELRKVKEDIGRLEAVVEDKDKEILNLQATVHRECMERTAILERMKALQEGRGGGGGGGAGGVNMMEDRAEDRVEDSSAVEERLFSPTTPPKEEDGPHSQQWKGGSGRGRGGRGRGGRGGRGGRRRGKGRGGQLSEG</sequence>
<keyword evidence="4" id="KW-1185">Reference proteome</keyword>